<evidence type="ECO:0000313" key="3">
    <source>
        <dbReference type="RefSeq" id="XP_026679034.1"/>
    </source>
</evidence>
<dbReference type="KEGG" id="dci:113467188"/>
<dbReference type="AlphaFoldDB" id="A0A3Q0IRX4"/>
<keyword evidence="2" id="KW-1185">Reference proteome</keyword>
<feature type="compositionally biased region" description="Polar residues" evidence="1">
    <location>
        <begin position="1"/>
        <end position="11"/>
    </location>
</feature>
<feature type="compositionally biased region" description="Basic and acidic residues" evidence="1">
    <location>
        <begin position="81"/>
        <end position="94"/>
    </location>
</feature>
<dbReference type="RefSeq" id="XP_026679034.1">
    <property type="nucleotide sequence ID" value="XM_026823233.1"/>
</dbReference>
<dbReference type="Proteomes" id="UP000079169">
    <property type="component" value="Unplaced"/>
</dbReference>
<feature type="region of interest" description="Disordered" evidence="1">
    <location>
        <begin position="181"/>
        <end position="207"/>
    </location>
</feature>
<feature type="compositionally biased region" description="Polar residues" evidence="1">
    <location>
        <begin position="61"/>
        <end position="80"/>
    </location>
</feature>
<reference evidence="3" key="1">
    <citation type="submission" date="2025-08" db="UniProtKB">
        <authorList>
            <consortium name="RefSeq"/>
        </authorList>
    </citation>
    <scope>IDENTIFICATION</scope>
</reference>
<feature type="compositionally biased region" description="Basic and acidic residues" evidence="1">
    <location>
        <begin position="104"/>
        <end position="119"/>
    </location>
</feature>
<dbReference type="GeneID" id="113467188"/>
<evidence type="ECO:0000313" key="2">
    <source>
        <dbReference type="Proteomes" id="UP000079169"/>
    </source>
</evidence>
<feature type="compositionally biased region" description="Basic and acidic residues" evidence="1">
    <location>
        <begin position="128"/>
        <end position="140"/>
    </location>
</feature>
<evidence type="ECO:0000256" key="1">
    <source>
        <dbReference type="SAM" id="MobiDB-lite"/>
    </source>
</evidence>
<feature type="compositionally biased region" description="Polar residues" evidence="1">
    <location>
        <begin position="32"/>
        <end position="53"/>
    </location>
</feature>
<feature type="compositionally biased region" description="Basic residues" evidence="1">
    <location>
        <begin position="197"/>
        <end position="207"/>
    </location>
</feature>
<gene>
    <name evidence="3" type="primary">LOC113467188</name>
</gene>
<protein>
    <submittedName>
        <fullName evidence="3">Mediator of RNA polymerase II transcription subunit 26-like</fullName>
    </submittedName>
</protein>
<dbReference type="PaxDb" id="121845-A0A3Q0IRX4"/>
<accession>A0A3Q0IRX4</accession>
<organism evidence="2 3">
    <name type="scientific">Diaphorina citri</name>
    <name type="common">Asian citrus psyllid</name>
    <dbReference type="NCBI Taxonomy" id="121845"/>
    <lineage>
        <taxon>Eukaryota</taxon>
        <taxon>Metazoa</taxon>
        <taxon>Ecdysozoa</taxon>
        <taxon>Arthropoda</taxon>
        <taxon>Hexapoda</taxon>
        <taxon>Insecta</taxon>
        <taxon>Pterygota</taxon>
        <taxon>Neoptera</taxon>
        <taxon>Paraneoptera</taxon>
        <taxon>Hemiptera</taxon>
        <taxon>Sternorrhyncha</taxon>
        <taxon>Psylloidea</taxon>
        <taxon>Psyllidae</taxon>
        <taxon>Diaphorininae</taxon>
        <taxon>Diaphorina</taxon>
    </lineage>
</organism>
<sequence length="207" mass="23219">MSDIFTDSTFADKSRKSKSLDGQCRLDDQIGAFTNPTNQTSTDATKGTNVEASQSEDKSESTSVKSGTKSKNTDLKSTIKSIKEKNEGKKDKSVNKSKYFLRSKLSDHDSNMSNEHDISISKQSTESTIDKDRNPSDKSSKTIRNVNQVQTDKEHDVDEQIAIEKSKRCDQGNQTDVQEVEYLGTSRIDENSPRNTNPKRNHFCLLK</sequence>
<feature type="region of interest" description="Disordered" evidence="1">
    <location>
        <begin position="1"/>
        <end position="157"/>
    </location>
</feature>
<name>A0A3Q0IRX4_DIACI</name>
<proteinExistence type="predicted"/>